<proteinExistence type="predicted"/>
<evidence type="ECO:0000313" key="3">
    <source>
        <dbReference type="Proteomes" id="UP000562929"/>
    </source>
</evidence>
<feature type="compositionally biased region" description="Low complexity" evidence="1">
    <location>
        <begin position="8"/>
        <end position="17"/>
    </location>
</feature>
<dbReference type="Proteomes" id="UP000562929">
    <property type="component" value="Unassembled WGS sequence"/>
</dbReference>
<protein>
    <submittedName>
        <fullName evidence="2">Uncharacterized protein</fullName>
    </submittedName>
</protein>
<organism evidence="2 3">
    <name type="scientific">Ophiocordyceps camponoti-floridani</name>
    <dbReference type="NCBI Taxonomy" id="2030778"/>
    <lineage>
        <taxon>Eukaryota</taxon>
        <taxon>Fungi</taxon>
        <taxon>Dikarya</taxon>
        <taxon>Ascomycota</taxon>
        <taxon>Pezizomycotina</taxon>
        <taxon>Sordariomycetes</taxon>
        <taxon>Hypocreomycetidae</taxon>
        <taxon>Hypocreales</taxon>
        <taxon>Ophiocordycipitaceae</taxon>
        <taxon>Ophiocordyceps</taxon>
    </lineage>
</organism>
<name>A0A8H4Q777_9HYPO</name>
<dbReference type="PANTHER" id="PTHR22705">
    <property type="entry name" value="ZINC FINGER, ZZ DOMAIN CONTAINING 3"/>
    <property type="match status" value="1"/>
</dbReference>
<feature type="compositionally biased region" description="Pro residues" evidence="1">
    <location>
        <begin position="22"/>
        <end position="39"/>
    </location>
</feature>
<evidence type="ECO:0000313" key="2">
    <source>
        <dbReference type="EMBL" id="KAF4587860.1"/>
    </source>
</evidence>
<feature type="region of interest" description="Disordered" evidence="1">
    <location>
        <begin position="1"/>
        <end position="82"/>
    </location>
</feature>
<sequence length="233" mass="25197">MRPPPPVSLSVSSSSRPDVPEDIPPPPISPITPTLPPAHLPDATPQQPLPSPISRRPAYTHRQQAQQQTVLPPPPAPIDFETNPDVLALKSAISVLQVQKRRAEADVKTLSSARDAALDDPDLFIQHLSAGNVNNARAGKKDSEKSAWSALPQPQDVVRCPPINWSQYAVVGDSLDKLHADEVRRPSQGQPATVTPDGAYEFTAENPRETYPGVAAPFAPGKDRIDRKPKAKK</sequence>
<feature type="region of interest" description="Disordered" evidence="1">
    <location>
        <begin position="204"/>
        <end position="233"/>
    </location>
</feature>
<comment type="caution">
    <text evidence="2">The sequence shown here is derived from an EMBL/GenBank/DDBJ whole genome shotgun (WGS) entry which is preliminary data.</text>
</comment>
<evidence type="ECO:0000256" key="1">
    <source>
        <dbReference type="SAM" id="MobiDB-lite"/>
    </source>
</evidence>
<feature type="compositionally biased region" description="Basic and acidic residues" evidence="1">
    <location>
        <begin position="221"/>
        <end position="233"/>
    </location>
</feature>
<dbReference type="PANTHER" id="PTHR22705:SF0">
    <property type="entry name" value="ZZ-TYPE ZINC FINGER-CONTAINING PROTEIN 3"/>
    <property type="match status" value="1"/>
</dbReference>
<dbReference type="AlphaFoldDB" id="A0A8H4Q777"/>
<dbReference type="OrthoDB" id="20473at2759"/>
<accession>A0A8H4Q777</accession>
<reference evidence="2 3" key="1">
    <citation type="journal article" date="2020" name="G3 (Bethesda)">
        <title>Genetic Underpinnings of Host Manipulation by Ophiocordyceps as Revealed by Comparative Transcriptomics.</title>
        <authorList>
            <person name="Will I."/>
            <person name="Das B."/>
            <person name="Trinh T."/>
            <person name="Brachmann A."/>
            <person name="Ohm R.A."/>
            <person name="de Bekker C."/>
        </authorList>
    </citation>
    <scope>NUCLEOTIDE SEQUENCE [LARGE SCALE GENOMIC DNA]</scope>
    <source>
        <strain evidence="2 3">EC05</strain>
    </source>
</reference>
<gene>
    <name evidence="2" type="ORF">GQ602_004553</name>
</gene>
<dbReference type="InterPro" id="IPR037830">
    <property type="entry name" value="ZZZ3"/>
</dbReference>
<feature type="compositionally biased region" description="Polar residues" evidence="1">
    <location>
        <begin position="61"/>
        <end position="70"/>
    </location>
</feature>
<dbReference type="EMBL" id="JAACLJ010000004">
    <property type="protein sequence ID" value="KAF4587860.1"/>
    <property type="molecule type" value="Genomic_DNA"/>
</dbReference>
<keyword evidence="3" id="KW-1185">Reference proteome</keyword>